<dbReference type="RefSeq" id="XP_013793831.1">
    <property type="nucleotide sequence ID" value="XM_013938377.2"/>
</dbReference>
<accession>A0ABM1C471</accession>
<dbReference type="Pfam" id="PF15907">
    <property type="entry name" value="Itfg2"/>
    <property type="match status" value="1"/>
</dbReference>
<sequence>MRAVSFVDRIQFQFNGNICKDAIALADVDNDGCHELTVGNVQGDLAIFRETANWPWAVASDLGMISSITVGDVVNEKKNFLICISGEGWCNIFNVPPKRDFPQEEQKKKLQPFHTQRIPANTKSCLLADIDGDGEVELVICLTDRVLRTYRWVKLPHSSSSDFKGKLVGLHKWEFPNQIGGISINTTPEGSTFLLAAQPGGSYVKLECSASLLDTADENLENSSIASKLTPECHPLASCRTQNPSISCEIIGGVCGTRDGQHVTSLLSIATLDGTLMLVDQDEILWALQVDHQLFCLTKLDIIRDGKEEIIACAWDGQTYIVNQDCQSVRFHFEEPVCTFTAGYYSISLNQTVPCFVYATFSNRLYLYHGVQLPAIRTTNLFEVMKQDPEQETMLNLLDIDKTNISSQQALYHWCLYGEPTELNTEVKEEGNIT</sequence>
<keyword evidence="1" id="KW-1185">Reference proteome</keyword>
<dbReference type="PANTHER" id="PTHR16317">
    <property type="entry name" value="INTEGRIN ALPHA REPEAT DOMAIN-CONTAINING"/>
    <property type="match status" value="1"/>
</dbReference>
<organism evidence="1 3">
    <name type="scientific">Limulus polyphemus</name>
    <name type="common">Atlantic horseshoe crab</name>
    <dbReference type="NCBI Taxonomy" id="6850"/>
    <lineage>
        <taxon>Eukaryota</taxon>
        <taxon>Metazoa</taxon>
        <taxon>Ecdysozoa</taxon>
        <taxon>Arthropoda</taxon>
        <taxon>Chelicerata</taxon>
        <taxon>Merostomata</taxon>
        <taxon>Xiphosura</taxon>
        <taxon>Limulidae</taxon>
        <taxon>Limulus</taxon>
    </lineage>
</organism>
<protein>
    <submittedName>
        <fullName evidence="2 3">KICSTOR complex protein ITFG2-like</fullName>
    </submittedName>
</protein>
<dbReference type="RefSeq" id="XP_013793838.1">
    <property type="nucleotide sequence ID" value="XM_013938384.2"/>
</dbReference>
<evidence type="ECO:0000313" key="2">
    <source>
        <dbReference type="RefSeq" id="XP_013793831.1"/>
    </source>
</evidence>
<dbReference type="SUPFAM" id="SSF69318">
    <property type="entry name" value="Integrin alpha N-terminal domain"/>
    <property type="match status" value="1"/>
</dbReference>
<evidence type="ECO:0000313" key="3">
    <source>
        <dbReference type="RefSeq" id="XP_013793838.1"/>
    </source>
</evidence>
<reference evidence="2 3" key="1">
    <citation type="submission" date="2025-05" db="UniProtKB">
        <authorList>
            <consortium name="RefSeq"/>
        </authorList>
    </citation>
    <scope>IDENTIFICATION</scope>
    <source>
        <tissue evidence="2 3">Muscle</tissue>
    </source>
</reference>
<gene>
    <name evidence="2 3 4" type="primary">LOC106477853</name>
</gene>
<name>A0ABM1C471_LIMPO</name>
<dbReference type="Proteomes" id="UP000694941">
    <property type="component" value="Unplaced"/>
</dbReference>
<proteinExistence type="predicted"/>
<dbReference type="RefSeq" id="XP_022237220.1">
    <property type="nucleotide sequence ID" value="XM_022381512.1"/>
</dbReference>
<dbReference type="GeneID" id="106477853"/>
<dbReference type="PANTHER" id="PTHR16317:SF1">
    <property type="entry name" value="KICSTOR COMPLEX PROTEIN ITFG2"/>
    <property type="match status" value="1"/>
</dbReference>
<dbReference type="InterPro" id="IPR031793">
    <property type="entry name" value="KICSTOR_ITFG2"/>
</dbReference>
<evidence type="ECO:0000313" key="4">
    <source>
        <dbReference type="RefSeq" id="XP_022237220.1"/>
    </source>
</evidence>
<dbReference type="InterPro" id="IPR028994">
    <property type="entry name" value="Integrin_alpha_N"/>
</dbReference>
<evidence type="ECO:0000313" key="1">
    <source>
        <dbReference type="Proteomes" id="UP000694941"/>
    </source>
</evidence>